<gene>
    <name evidence="2" type="ORF">E2C01_063974</name>
</gene>
<evidence type="ECO:0000313" key="3">
    <source>
        <dbReference type="Proteomes" id="UP000324222"/>
    </source>
</evidence>
<sequence>MGSRAAATRETTKPSSVIASQATITTTATTTTTTTTNYLKEPIHATLPLTNSLTPLTNTLHLASLASSSSRNSHPASFYQRGSLHVRPSTHASLLQPHPHVH</sequence>
<feature type="region of interest" description="Disordered" evidence="1">
    <location>
        <begin position="66"/>
        <end position="102"/>
    </location>
</feature>
<keyword evidence="3" id="KW-1185">Reference proteome</keyword>
<protein>
    <submittedName>
        <fullName evidence="2">Uncharacterized protein</fullName>
    </submittedName>
</protein>
<reference evidence="2 3" key="1">
    <citation type="submission" date="2019-05" db="EMBL/GenBank/DDBJ databases">
        <title>Another draft genome of Portunus trituberculatus and its Hox gene families provides insights of decapod evolution.</title>
        <authorList>
            <person name="Jeong J.-H."/>
            <person name="Song I."/>
            <person name="Kim S."/>
            <person name="Choi T."/>
            <person name="Kim D."/>
            <person name="Ryu S."/>
            <person name="Kim W."/>
        </authorList>
    </citation>
    <scope>NUCLEOTIDE SEQUENCE [LARGE SCALE GENOMIC DNA]</scope>
    <source>
        <tissue evidence="2">Muscle</tissue>
    </source>
</reference>
<name>A0A5B7HHV8_PORTR</name>
<dbReference type="EMBL" id="VSRR010029917">
    <property type="protein sequence ID" value="MPC69743.1"/>
    <property type="molecule type" value="Genomic_DNA"/>
</dbReference>
<proteinExistence type="predicted"/>
<organism evidence="2 3">
    <name type="scientific">Portunus trituberculatus</name>
    <name type="common">Swimming crab</name>
    <name type="synonym">Neptunus trituberculatus</name>
    <dbReference type="NCBI Taxonomy" id="210409"/>
    <lineage>
        <taxon>Eukaryota</taxon>
        <taxon>Metazoa</taxon>
        <taxon>Ecdysozoa</taxon>
        <taxon>Arthropoda</taxon>
        <taxon>Crustacea</taxon>
        <taxon>Multicrustacea</taxon>
        <taxon>Malacostraca</taxon>
        <taxon>Eumalacostraca</taxon>
        <taxon>Eucarida</taxon>
        <taxon>Decapoda</taxon>
        <taxon>Pleocyemata</taxon>
        <taxon>Brachyura</taxon>
        <taxon>Eubrachyura</taxon>
        <taxon>Portunoidea</taxon>
        <taxon>Portunidae</taxon>
        <taxon>Portuninae</taxon>
        <taxon>Portunus</taxon>
    </lineage>
</organism>
<comment type="caution">
    <text evidence="2">The sequence shown here is derived from an EMBL/GenBank/DDBJ whole genome shotgun (WGS) entry which is preliminary data.</text>
</comment>
<accession>A0A5B7HHV8</accession>
<feature type="compositionally biased region" description="Low complexity" evidence="1">
    <location>
        <begin position="22"/>
        <end position="33"/>
    </location>
</feature>
<dbReference type="AlphaFoldDB" id="A0A5B7HHV8"/>
<dbReference type="Proteomes" id="UP000324222">
    <property type="component" value="Unassembled WGS sequence"/>
</dbReference>
<evidence type="ECO:0000256" key="1">
    <source>
        <dbReference type="SAM" id="MobiDB-lite"/>
    </source>
</evidence>
<feature type="region of interest" description="Disordered" evidence="1">
    <location>
        <begin position="1"/>
        <end position="33"/>
    </location>
</feature>
<evidence type="ECO:0000313" key="2">
    <source>
        <dbReference type="EMBL" id="MPC69743.1"/>
    </source>
</evidence>